<dbReference type="InterPro" id="IPR018958">
    <property type="entry name" value="Knr4/Smi1-like_dom"/>
</dbReference>
<dbReference type="InterPro" id="IPR037883">
    <property type="entry name" value="Knr4/Smi1-like_sf"/>
</dbReference>
<evidence type="ECO:0000259" key="1">
    <source>
        <dbReference type="SMART" id="SM00860"/>
    </source>
</evidence>
<evidence type="ECO:0000313" key="3">
    <source>
        <dbReference type="Proteomes" id="UP000186631"/>
    </source>
</evidence>
<dbReference type="Pfam" id="PF09346">
    <property type="entry name" value="SMI1_KNR4"/>
    <property type="match status" value="1"/>
</dbReference>
<dbReference type="Proteomes" id="UP000186631">
    <property type="component" value="Unassembled WGS sequence"/>
</dbReference>
<protein>
    <submittedName>
        <fullName evidence="2">SMI1/KNR4 family protein</fullName>
    </submittedName>
</protein>
<name>A0A1Q6JRA7_PHOVU</name>
<organism evidence="2 3">
    <name type="scientific">Phocaeicola vulgatus</name>
    <name type="common">Bacteroides vulgatus</name>
    <dbReference type="NCBI Taxonomy" id="821"/>
    <lineage>
        <taxon>Bacteria</taxon>
        <taxon>Pseudomonadati</taxon>
        <taxon>Bacteroidota</taxon>
        <taxon>Bacteroidia</taxon>
        <taxon>Bacteroidales</taxon>
        <taxon>Bacteroidaceae</taxon>
        <taxon>Phocaeicola</taxon>
    </lineage>
</organism>
<feature type="domain" description="Knr4/Smi1-like" evidence="1">
    <location>
        <begin position="47"/>
        <end position="168"/>
    </location>
</feature>
<proteinExistence type="predicted"/>
<dbReference type="SMART" id="SM00860">
    <property type="entry name" value="SMI1_KNR4"/>
    <property type="match status" value="1"/>
</dbReference>
<dbReference type="Gene3D" id="3.40.1580.10">
    <property type="entry name" value="SMI1/KNR4-like"/>
    <property type="match status" value="1"/>
</dbReference>
<evidence type="ECO:0000313" key="2">
    <source>
        <dbReference type="EMBL" id="OKZ55602.1"/>
    </source>
</evidence>
<sequence>MSAFTEIKKYIQTFEKYGCKEYENGTKEYGHAPFIAPEAYNFCVFATLNEDDIVELERDLKREIPAQFRSFLMTDSNGLHLFFHFSLYGMRKLYNRNPNATPEPYGLIEPNIYERPKNAKDTYFFIGGYRYDGSKLYIDSENGKVHFCKSRDATSLLSWDSFEDMLISESQRLFTLYDDRGRMLVSREKTLPI</sequence>
<dbReference type="SUPFAM" id="SSF160631">
    <property type="entry name" value="SMI1/KNR4-like"/>
    <property type="match status" value="1"/>
</dbReference>
<dbReference type="EMBL" id="MNQV01000028">
    <property type="protein sequence ID" value="OKZ55602.1"/>
    <property type="molecule type" value="Genomic_DNA"/>
</dbReference>
<dbReference type="AlphaFoldDB" id="A0A1Q6JRA7"/>
<reference evidence="2 3" key="1">
    <citation type="journal article" date="2016" name="Nat. Biotechnol.">
        <title>Measurement of bacterial replication rates in microbial communities.</title>
        <authorList>
            <person name="Brown C.T."/>
            <person name="Olm M.R."/>
            <person name="Thomas B.C."/>
            <person name="Banfield J.F."/>
        </authorList>
    </citation>
    <scope>NUCLEOTIDE SEQUENCE [LARGE SCALE GENOMIC DNA]</scope>
    <source>
        <strain evidence="2">42_262</strain>
    </source>
</reference>
<gene>
    <name evidence="2" type="ORF">BHV80_00385</name>
</gene>
<comment type="caution">
    <text evidence="2">The sequence shown here is derived from an EMBL/GenBank/DDBJ whole genome shotgun (WGS) entry which is preliminary data.</text>
</comment>
<accession>A0A1Q6JRA7</accession>